<comment type="caution">
    <text evidence="3">The sequence shown here is derived from an EMBL/GenBank/DDBJ whole genome shotgun (WGS) entry which is preliminary data.</text>
</comment>
<evidence type="ECO:0000313" key="2">
    <source>
        <dbReference type="EMBL" id="KAK2158670.1"/>
    </source>
</evidence>
<feature type="region of interest" description="Disordered" evidence="1">
    <location>
        <begin position="1"/>
        <end position="74"/>
    </location>
</feature>
<feature type="compositionally biased region" description="Basic residues" evidence="1">
    <location>
        <begin position="48"/>
        <end position="61"/>
    </location>
</feature>
<dbReference type="AlphaFoldDB" id="A0AAD9JT56"/>
<gene>
    <name evidence="2" type="ORF">NP493_1778g00000</name>
    <name evidence="3" type="ORF">NP493_1778g00001</name>
</gene>
<proteinExistence type="predicted"/>
<evidence type="ECO:0000313" key="4">
    <source>
        <dbReference type="Proteomes" id="UP001209878"/>
    </source>
</evidence>
<evidence type="ECO:0000313" key="3">
    <source>
        <dbReference type="EMBL" id="KAK2158671.1"/>
    </source>
</evidence>
<evidence type="ECO:0000256" key="1">
    <source>
        <dbReference type="SAM" id="MobiDB-lite"/>
    </source>
</evidence>
<sequence length="119" mass="13844">MVRAKRTRPGQQANYPCRSPLPRRLSDKGANDPKDEHRAEPQPQQLTPRHRRKRRRRKCKHSGSGLTSRQRKVEESLAKVTEWLQISGDNIADLNRRMCYRCDISEGHVKFVNTPSTID</sequence>
<organism evidence="3 4">
    <name type="scientific">Ridgeia piscesae</name>
    <name type="common">Tubeworm</name>
    <dbReference type="NCBI Taxonomy" id="27915"/>
    <lineage>
        <taxon>Eukaryota</taxon>
        <taxon>Metazoa</taxon>
        <taxon>Spiralia</taxon>
        <taxon>Lophotrochozoa</taxon>
        <taxon>Annelida</taxon>
        <taxon>Polychaeta</taxon>
        <taxon>Sedentaria</taxon>
        <taxon>Canalipalpata</taxon>
        <taxon>Sabellida</taxon>
        <taxon>Siboglinidae</taxon>
        <taxon>Ridgeia</taxon>
    </lineage>
</organism>
<dbReference type="EMBL" id="JAODUO010001779">
    <property type="protein sequence ID" value="KAK2158671.1"/>
    <property type="molecule type" value="Genomic_DNA"/>
</dbReference>
<reference evidence="3" key="1">
    <citation type="journal article" date="2023" name="Mol. Biol. Evol.">
        <title>Third-Generation Sequencing Reveals the Adaptive Role of the Epigenome in Three Deep-Sea Polychaetes.</title>
        <authorList>
            <person name="Perez M."/>
            <person name="Aroh O."/>
            <person name="Sun Y."/>
            <person name="Lan Y."/>
            <person name="Juniper S.K."/>
            <person name="Young C.R."/>
            <person name="Angers B."/>
            <person name="Qian P.Y."/>
        </authorList>
    </citation>
    <scope>NUCLEOTIDE SEQUENCE</scope>
    <source>
        <strain evidence="3">R07B-5</strain>
    </source>
</reference>
<name>A0AAD9JT56_RIDPI</name>
<dbReference type="EMBL" id="JAODUO010001779">
    <property type="protein sequence ID" value="KAK2158670.1"/>
    <property type="molecule type" value="Genomic_DNA"/>
</dbReference>
<protein>
    <submittedName>
        <fullName evidence="3">Uncharacterized protein</fullName>
    </submittedName>
</protein>
<feature type="compositionally biased region" description="Basic and acidic residues" evidence="1">
    <location>
        <begin position="24"/>
        <end position="40"/>
    </location>
</feature>
<accession>A0AAD9JT56</accession>
<dbReference type="Proteomes" id="UP001209878">
    <property type="component" value="Unassembled WGS sequence"/>
</dbReference>
<keyword evidence="4" id="KW-1185">Reference proteome</keyword>